<dbReference type="AlphaFoldDB" id="A0A2Y9TVZ4"/>
<proteinExistence type="predicted"/>
<dbReference type="InterPro" id="IPR010391">
    <property type="entry name" value="DNA_damage-inducible_DinI-like"/>
</dbReference>
<dbReference type="Gene3D" id="3.30.910.10">
    <property type="entry name" value="DinI-like"/>
    <property type="match status" value="1"/>
</dbReference>
<gene>
    <name evidence="1" type="ORF">HYN51_04445</name>
</gene>
<organism evidence="1 2">
    <name type="scientific">Limnobaculum parvum</name>
    <dbReference type="NCBI Taxonomy" id="2172103"/>
    <lineage>
        <taxon>Bacteria</taxon>
        <taxon>Pseudomonadati</taxon>
        <taxon>Pseudomonadota</taxon>
        <taxon>Gammaproteobacteria</taxon>
        <taxon>Enterobacterales</taxon>
        <taxon>Budviciaceae</taxon>
        <taxon>Limnobaculum</taxon>
    </lineage>
</organism>
<dbReference type="Proteomes" id="UP000244908">
    <property type="component" value="Chromosome"/>
</dbReference>
<dbReference type="RefSeq" id="WP_108899955.1">
    <property type="nucleotide sequence ID" value="NZ_CP029185.2"/>
</dbReference>
<evidence type="ECO:0008006" key="3">
    <source>
        <dbReference type="Google" id="ProtNLM"/>
    </source>
</evidence>
<dbReference type="InterPro" id="IPR036687">
    <property type="entry name" value="DinI-like_sf"/>
</dbReference>
<dbReference type="OrthoDB" id="6475306at2"/>
<dbReference type="GO" id="GO:0009432">
    <property type="term" value="P:SOS response"/>
    <property type="evidence" value="ECO:0007669"/>
    <property type="project" value="TreeGrafter"/>
</dbReference>
<dbReference type="KEGG" id="lpv:HYN51_04445"/>
<dbReference type="EMBL" id="CP029185">
    <property type="protein sequence ID" value="AWH87873.1"/>
    <property type="molecule type" value="Genomic_DNA"/>
</dbReference>
<evidence type="ECO:0000313" key="1">
    <source>
        <dbReference type="EMBL" id="AWH87873.1"/>
    </source>
</evidence>
<dbReference type="PANTHER" id="PTHR36572:SF2">
    <property type="entry name" value="DNA DAMAGE-INDUCIBLE PROTEIN I"/>
    <property type="match status" value="1"/>
</dbReference>
<sequence>MRVEITIDKRNQKQLPSDGLAVVENELQERLSKKYPGTGIRVRFSSATSISVTGGSKDQSAAVNKIVEQMFEESEEWMSN</sequence>
<accession>A0A2Y9TVZ4</accession>
<evidence type="ECO:0000313" key="2">
    <source>
        <dbReference type="Proteomes" id="UP000244908"/>
    </source>
</evidence>
<dbReference type="PANTHER" id="PTHR36572">
    <property type="entry name" value="DNA DAMAGE-INDUCIBLE PROTEIN I-RELATED"/>
    <property type="match status" value="1"/>
</dbReference>
<name>A0A2Y9TVZ4_9GAMM</name>
<dbReference type="SUPFAM" id="SSF54857">
    <property type="entry name" value="DNA damage-inducible protein DinI"/>
    <property type="match status" value="1"/>
</dbReference>
<protein>
    <recommendedName>
        <fullName evidence="3">DNA damage-inducible protein I</fullName>
    </recommendedName>
</protein>
<reference evidence="1 2" key="1">
    <citation type="journal article" date="2019" name="Int. J. Syst. Evol. Microbiol.">
        <title>Limnobaculum parvum gen. nov., sp. nov., isolated from a freshwater lake.</title>
        <authorList>
            <person name="Baek C."/>
            <person name="Shin S.K."/>
            <person name="Yi H."/>
        </authorList>
    </citation>
    <scope>NUCLEOTIDE SEQUENCE [LARGE SCALE GENOMIC DNA]</scope>
    <source>
        <strain evidence="1 2">HYN0051</strain>
    </source>
</reference>
<keyword evidence="2" id="KW-1185">Reference proteome</keyword>
<dbReference type="Pfam" id="PF06183">
    <property type="entry name" value="DinI"/>
    <property type="match status" value="1"/>
</dbReference>